<dbReference type="PANTHER" id="PTHR12558:SF13">
    <property type="entry name" value="CELL DIVISION CYCLE PROTEIN 27 HOMOLOG"/>
    <property type="match status" value="1"/>
</dbReference>
<dbReference type="SMART" id="SM00862">
    <property type="entry name" value="Trans_reg_C"/>
    <property type="match status" value="1"/>
</dbReference>
<dbReference type="Pfam" id="PF00486">
    <property type="entry name" value="Trans_reg_C"/>
    <property type="match status" value="1"/>
</dbReference>
<keyword evidence="6" id="KW-1185">Reference proteome</keyword>
<feature type="repeat" description="TPR" evidence="2">
    <location>
        <begin position="482"/>
        <end position="515"/>
    </location>
</feature>
<feature type="DNA-binding region" description="OmpR/PhoB-type" evidence="3">
    <location>
        <begin position="14"/>
        <end position="111"/>
    </location>
</feature>
<accession>A0ABX0ADK8</accession>
<dbReference type="RefSeq" id="WP_162350244.1">
    <property type="nucleotide sequence ID" value="NZ_QOVG01000008.1"/>
</dbReference>
<dbReference type="Gene3D" id="1.25.40.10">
    <property type="entry name" value="Tetratricopeptide repeat domain"/>
    <property type="match status" value="3"/>
</dbReference>
<dbReference type="PROSITE" id="PS51755">
    <property type="entry name" value="OMPR_PHOB"/>
    <property type="match status" value="1"/>
</dbReference>
<feature type="domain" description="OmpR/PhoB-type" evidence="4">
    <location>
        <begin position="14"/>
        <end position="111"/>
    </location>
</feature>
<dbReference type="InterPro" id="IPR019734">
    <property type="entry name" value="TPR_rpt"/>
</dbReference>
<dbReference type="Pfam" id="PF14559">
    <property type="entry name" value="TPR_19"/>
    <property type="match status" value="1"/>
</dbReference>
<dbReference type="SUPFAM" id="SSF48452">
    <property type="entry name" value="TPR-like"/>
    <property type="match status" value="1"/>
</dbReference>
<dbReference type="InterPro" id="IPR036388">
    <property type="entry name" value="WH-like_DNA-bd_sf"/>
</dbReference>
<dbReference type="InterPro" id="IPR001867">
    <property type="entry name" value="OmpR/PhoB-type_DNA-bd"/>
</dbReference>
<evidence type="ECO:0000259" key="4">
    <source>
        <dbReference type="PROSITE" id="PS51755"/>
    </source>
</evidence>
<organism evidence="5 6">
    <name type="scientific">Pseudoxanthomonas gei</name>
    <dbReference type="NCBI Taxonomy" id="1383030"/>
    <lineage>
        <taxon>Bacteria</taxon>
        <taxon>Pseudomonadati</taxon>
        <taxon>Pseudomonadota</taxon>
        <taxon>Gammaproteobacteria</taxon>
        <taxon>Lysobacterales</taxon>
        <taxon>Lysobacteraceae</taxon>
        <taxon>Pseudoxanthomonas</taxon>
    </lineage>
</organism>
<dbReference type="PROSITE" id="PS50005">
    <property type="entry name" value="TPR"/>
    <property type="match status" value="3"/>
</dbReference>
<dbReference type="Gene3D" id="3.40.50.10070">
    <property type="entry name" value="TolB, N-terminal domain"/>
    <property type="match status" value="1"/>
</dbReference>
<comment type="caution">
    <text evidence="5">The sequence shown here is derived from an EMBL/GenBank/DDBJ whole genome shotgun (WGS) entry which is preliminary data.</text>
</comment>
<dbReference type="Proteomes" id="UP001429354">
    <property type="component" value="Unassembled WGS sequence"/>
</dbReference>
<dbReference type="Pfam" id="PF13432">
    <property type="entry name" value="TPR_16"/>
    <property type="match status" value="1"/>
</dbReference>
<dbReference type="SUPFAM" id="SSF46894">
    <property type="entry name" value="C-terminal effector domain of the bipartite response regulators"/>
    <property type="match status" value="1"/>
</dbReference>
<dbReference type="InterPro" id="IPR016032">
    <property type="entry name" value="Sig_transdc_resp-reg_C-effctor"/>
</dbReference>
<dbReference type="InterPro" id="IPR011990">
    <property type="entry name" value="TPR-like_helical_dom_sf"/>
</dbReference>
<feature type="repeat" description="TPR" evidence="2">
    <location>
        <begin position="448"/>
        <end position="481"/>
    </location>
</feature>
<evidence type="ECO:0000256" key="2">
    <source>
        <dbReference type="PROSITE-ProRule" id="PRU00339"/>
    </source>
</evidence>
<dbReference type="Pfam" id="PF13414">
    <property type="entry name" value="TPR_11"/>
    <property type="match status" value="1"/>
</dbReference>
<evidence type="ECO:0000256" key="3">
    <source>
        <dbReference type="PROSITE-ProRule" id="PRU01091"/>
    </source>
</evidence>
<gene>
    <name evidence="5" type="ORF">DT603_12560</name>
</gene>
<reference evidence="5 6" key="1">
    <citation type="submission" date="2018-07" db="EMBL/GenBank/DDBJ databases">
        <title>Whole genome Sequencing of Pseudoxanthomonas gei KCTC 32298 (T).</title>
        <authorList>
            <person name="Kumar S."/>
            <person name="Bansal K."/>
            <person name="Kaur A."/>
            <person name="Patil P."/>
            <person name="Sharma S."/>
            <person name="Patil P.B."/>
        </authorList>
    </citation>
    <scope>NUCLEOTIDE SEQUENCE [LARGE SCALE GENOMIC DNA]</scope>
    <source>
        <strain evidence="5 6">KCTC 32298</strain>
    </source>
</reference>
<evidence type="ECO:0000256" key="1">
    <source>
        <dbReference type="ARBA" id="ARBA00023125"/>
    </source>
</evidence>
<dbReference type="Gene3D" id="1.10.10.10">
    <property type="entry name" value="Winged helix-like DNA-binding domain superfamily/Winged helix DNA-binding domain"/>
    <property type="match status" value="1"/>
</dbReference>
<dbReference type="EMBL" id="QOVG01000008">
    <property type="protein sequence ID" value="NDK39674.1"/>
    <property type="molecule type" value="Genomic_DNA"/>
</dbReference>
<keyword evidence="2" id="KW-0802">TPR repeat</keyword>
<sequence length="728" mass="77724">MEAGSGTNAGTPGAERYRFGDILVDAVAYTISRNGEPVAVEPKAFSVLLVLLRHAGQLVPRDELLDAVWGHRHVTPGVLTRAIAQLRMALDDRGQAHYIQTQHAVGYRFVGELVDEPGAVPAQPVEPASASVEAPAAAAGTAIADVQPPGPVPASDRSWWKSPLPWLLAAALAVAWLVRDRFAERVAPAQASIAVMPFTNLGGNKDDDYFAEGLAVEMHDALAGVEGIKVAAQISSPPAKAGASDVKALGRNLGVATVLDASVRREGQRVRINARLSDTSTGFTLWSHSYDRQLSDVFATQVEIANQVVQSLLGVLPRQGGTMEKRLTPTTNAAAFDAYLRGLQQLLQAGSGGDARNAITYFNQALSTDRKFSRAQAGICRAEVADFINRHDAAAFGRAQVSCERARAMDAGLGEVNLALAELHHADGEYGKAIDYYTKAQSDPASRPAAYVGIAIVHAEQGRDAQAMDYFNRALALRPGNARIHAQIGYRHFLAGRLPEAIASYRKAVELQPDDVDLWSYLGGVYLTAGKVPEAERALSRSISIKPGYAALTNLGEIKYLSGRYAEAVALQRRAVQLDPSDHTTWGNLAQALLADPATASQAPAAFQQAVGRAQRYLEIKSDDAKVVAALAWYQSNLGQPRLARQLLARSEALGGEPGEVALYNAQTLVLLGEYEQARSRIAAARAAGIVEYRINGNPILRRVATATGAPLPVKTQAFAPSTRHGAT</sequence>
<dbReference type="SMART" id="SM00028">
    <property type="entry name" value="TPR"/>
    <property type="match status" value="5"/>
</dbReference>
<evidence type="ECO:0000313" key="5">
    <source>
        <dbReference type="EMBL" id="NDK39674.1"/>
    </source>
</evidence>
<dbReference type="PANTHER" id="PTHR12558">
    <property type="entry name" value="CELL DIVISION CYCLE 16,23,27"/>
    <property type="match status" value="1"/>
</dbReference>
<name>A0ABX0ADK8_9GAMM</name>
<keyword evidence="1 3" id="KW-0238">DNA-binding</keyword>
<dbReference type="CDD" id="cd00383">
    <property type="entry name" value="trans_reg_C"/>
    <property type="match status" value="1"/>
</dbReference>
<evidence type="ECO:0000313" key="6">
    <source>
        <dbReference type="Proteomes" id="UP001429354"/>
    </source>
</evidence>
<protein>
    <submittedName>
        <fullName evidence="5">Tetratricopeptide repeat protein</fullName>
    </submittedName>
</protein>
<feature type="repeat" description="TPR" evidence="2">
    <location>
        <begin position="549"/>
        <end position="582"/>
    </location>
</feature>
<proteinExistence type="predicted"/>